<dbReference type="Pfam" id="PF00329">
    <property type="entry name" value="Complex1_30kDa"/>
    <property type="match status" value="1"/>
</dbReference>
<dbReference type="InterPro" id="IPR037232">
    <property type="entry name" value="NADH_quin_OxRdtase_su_C/D-like"/>
</dbReference>
<keyword evidence="5" id="KW-1185">Reference proteome</keyword>
<comment type="similarity">
    <text evidence="1">Belongs to the complex I 30 kDa subunit family.</text>
</comment>
<dbReference type="Proteomes" id="UP000791080">
    <property type="component" value="Unassembled WGS sequence"/>
</dbReference>
<evidence type="ECO:0000256" key="2">
    <source>
        <dbReference type="SAM" id="MobiDB-lite"/>
    </source>
</evidence>
<proteinExistence type="inferred from homology"/>
<dbReference type="SUPFAM" id="SSF143243">
    <property type="entry name" value="Nqo5-like"/>
    <property type="match status" value="1"/>
</dbReference>
<comment type="caution">
    <text evidence="4">The sequence shown here is derived from an EMBL/GenBank/DDBJ whole genome shotgun (WGS) entry which is preliminary data.</text>
</comment>
<feature type="domain" description="NADH:ubiquinone oxidoreductase 30kDa subunit" evidence="3">
    <location>
        <begin position="32"/>
        <end position="151"/>
    </location>
</feature>
<dbReference type="RefSeq" id="WP_026419547.1">
    <property type="nucleotide sequence ID" value="NZ_AUBJ02000001.1"/>
</dbReference>
<dbReference type="InterPro" id="IPR001268">
    <property type="entry name" value="NADH_UbQ_OxRdtase_30kDa_su"/>
</dbReference>
<evidence type="ECO:0000259" key="3">
    <source>
        <dbReference type="Pfam" id="PF00329"/>
    </source>
</evidence>
<organism evidence="4 5">
    <name type="scientific">Actinoalloteichus caeruleus DSM 43889</name>
    <dbReference type="NCBI Taxonomy" id="1120930"/>
    <lineage>
        <taxon>Bacteria</taxon>
        <taxon>Bacillati</taxon>
        <taxon>Actinomycetota</taxon>
        <taxon>Actinomycetes</taxon>
        <taxon>Pseudonocardiales</taxon>
        <taxon>Pseudonocardiaceae</taxon>
        <taxon>Actinoalloteichus</taxon>
        <taxon>Actinoalloteichus cyanogriseus</taxon>
    </lineage>
</organism>
<dbReference type="EMBL" id="AUBJ02000001">
    <property type="protein sequence ID" value="MCP2333385.1"/>
    <property type="molecule type" value="Genomic_DNA"/>
</dbReference>
<name>A0ABT1JLI4_ACTCY</name>
<sequence length="195" mass="20689">MRAGSAELAEELSRHLTDAEISSEFGQHAVSVPLTSWPGAALAARDLLGCALFDWLGAEDDGAPTEEPGRAHRVTLHVVDPARRLGLLLRTQVVSGGTLPSLHQVWDGAAWHERELAEMFGLDVTGLATPPLLLAPSFVGHPLRKDFVLASRATRPWPGAPEPGESTADAATGGRRRGTPPGVPDPSWGPRREGP</sequence>
<reference evidence="4 5" key="1">
    <citation type="submission" date="2022-06" db="EMBL/GenBank/DDBJ databases">
        <title>Genomic Encyclopedia of Type Strains, Phase I: the one thousand microbial genomes (KMG-I) project.</title>
        <authorList>
            <person name="Kyrpides N."/>
        </authorList>
    </citation>
    <scope>NUCLEOTIDE SEQUENCE [LARGE SCALE GENOMIC DNA]</scope>
    <source>
        <strain evidence="4 5">DSM 43889</strain>
    </source>
</reference>
<evidence type="ECO:0000256" key="1">
    <source>
        <dbReference type="ARBA" id="ARBA00007569"/>
    </source>
</evidence>
<protein>
    <submittedName>
        <fullName evidence="4">NADH-quinone oxidoreductase subunit C</fullName>
    </submittedName>
</protein>
<evidence type="ECO:0000313" key="5">
    <source>
        <dbReference type="Proteomes" id="UP000791080"/>
    </source>
</evidence>
<gene>
    <name evidence="4" type="ORF">G443_003655</name>
</gene>
<dbReference type="PANTHER" id="PTHR10884:SF14">
    <property type="entry name" value="NADH DEHYDROGENASE [UBIQUINONE] IRON-SULFUR PROTEIN 3, MITOCHONDRIAL"/>
    <property type="match status" value="1"/>
</dbReference>
<feature type="region of interest" description="Disordered" evidence="2">
    <location>
        <begin position="154"/>
        <end position="195"/>
    </location>
</feature>
<dbReference type="Gene3D" id="3.30.460.80">
    <property type="entry name" value="NADH:ubiquinone oxidoreductase, 30kDa subunit"/>
    <property type="match status" value="1"/>
</dbReference>
<evidence type="ECO:0000313" key="4">
    <source>
        <dbReference type="EMBL" id="MCP2333385.1"/>
    </source>
</evidence>
<dbReference type="PANTHER" id="PTHR10884">
    <property type="entry name" value="NADH DEHYDROGENASE UBIQUINONE IRON-SULFUR PROTEIN 3"/>
    <property type="match status" value="1"/>
</dbReference>
<accession>A0ABT1JLI4</accession>